<feature type="region of interest" description="Disordered" evidence="1">
    <location>
        <begin position="117"/>
        <end position="157"/>
    </location>
</feature>
<feature type="compositionally biased region" description="Polar residues" evidence="1">
    <location>
        <begin position="256"/>
        <end position="266"/>
    </location>
</feature>
<feature type="region of interest" description="Disordered" evidence="1">
    <location>
        <begin position="954"/>
        <end position="1015"/>
    </location>
</feature>
<feature type="compositionally biased region" description="Polar residues" evidence="1">
    <location>
        <begin position="386"/>
        <end position="398"/>
    </location>
</feature>
<dbReference type="GO" id="GO:0008139">
    <property type="term" value="F:nuclear localization sequence binding"/>
    <property type="evidence" value="ECO:0007669"/>
    <property type="project" value="TreeGrafter"/>
</dbReference>
<feature type="compositionally biased region" description="Polar residues" evidence="1">
    <location>
        <begin position="10"/>
        <end position="20"/>
    </location>
</feature>
<protein>
    <submittedName>
        <fullName evidence="3">POM121-like protein 2</fullName>
    </submittedName>
</protein>
<feature type="region of interest" description="Disordered" evidence="1">
    <location>
        <begin position="1"/>
        <end position="66"/>
    </location>
</feature>
<feature type="region of interest" description="Disordered" evidence="1">
    <location>
        <begin position="174"/>
        <end position="449"/>
    </location>
</feature>
<sequence length="1015" mass="103970">MGSYLGKPGSQPSSPAQARTDSTERRRNRGPAQPLHQVQRLPAVHRAHPALRHRPARRPPNRDPASPIAWAVHEAWRRFPMERSQNSIVGPLPSDWWDSYLQRTLWSLRHPRAAGSPVTIKIAPPERRALPTTSPAEDIDSAGSSPSEKPPDPCAKETVLRALRECKKGRVRFDEPLFPEGSHSESRSPDTRASAFRPLVKHGALTSFVPRPGPLKRSLKPWSSDHSLTKRPSCSSLSSLASTHTGGLLGSRRNAIASSYSSSRTFSELWKRSVSRESLQTPEWPVKKTEKGHQSHSPVSLESEGSPEASGSSGPLSSPGDLLAPTPPPQLGDADPGEDLALGEKGELQGSNKAGEETTDLTTDSVPETCSAFQPSLRLALPSAGPASTQGPNPQLESLTEMRESPLALPPATGEAVGVAHPALKEGGPLSSQGCSQSEPLSGTSSDSRPMSAFILMTSVSPTSPATDATWPPPSSQAEGTAVSPAVLPGLSPLSGMSSPVPHLPASAPPEATASADPTSNPMLGLPPKSEIGVSSYSTTSVATTTSSSILTPTSEPMLDGIGPLKALPTIAPFSFEQTSPLASPASTHLLHGPVKALSGIMATPPKDRSFMPPLDLGVVNVTGTPGNTYSTPSTSHSFLLGATCAFRASFTPTTSFIFPAHPRTTIPTVHTVTIFSQVLSSAVQISPSKSTASLRGVGCPLSASALVASPQPSLPSSISAPISTLGSPSGGGSGPLFPLSPGATLQQALGATGGQKQGAPQPALGPSLSSPFIFGNSAAAFPTPTPAPAQPAFSSTAKSPSGGLTALASACPLPAGIRPDSGSTAAAVPSGQASKTGLGVVAQTHQNVACGSVFGSTAPPPFAFGGLVTPMDCGDSGVSGTGPDRSSNPGVFSIGGVSSGTPGAISPFGKGWSQNSPGLTNQSPPFVLGRASISSGKSMFGGPCVAPFAQSTPVPGPVTTSSSFNFGMPSPSAQGCAGRGTFRSPASSFSIGAKSKTPKNRDQGHSRRHHAHRK</sequence>
<feature type="compositionally biased region" description="Polar residues" evidence="1">
    <location>
        <begin position="360"/>
        <end position="374"/>
    </location>
</feature>
<feature type="compositionally biased region" description="Polar residues" evidence="1">
    <location>
        <begin position="954"/>
        <end position="966"/>
    </location>
</feature>
<organism evidence="2 3">
    <name type="scientific">Enhydra lutris kenyoni</name>
    <name type="common">northern sea otter</name>
    <dbReference type="NCBI Taxonomy" id="391180"/>
    <lineage>
        <taxon>Eukaryota</taxon>
        <taxon>Metazoa</taxon>
        <taxon>Chordata</taxon>
        <taxon>Craniata</taxon>
        <taxon>Vertebrata</taxon>
        <taxon>Euteleostomi</taxon>
        <taxon>Mammalia</taxon>
        <taxon>Eutheria</taxon>
        <taxon>Laurasiatheria</taxon>
        <taxon>Carnivora</taxon>
        <taxon>Caniformia</taxon>
        <taxon>Musteloidea</taxon>
        <taxon>Mustelidae</taxon>
        <taxon>Lutrinae</taxon>
        <taxon>Enhydra</taxon>
    </lineage>
</organism>
<feature type="compositionally biased region" description="Polar residues" evidence="1">
    <location>
        <begin position="430"/>
        <end position="449"/>
    </location>
</feature>
<dbReference type="RefSeq" id="XP_022382784.1">
    <property type="nucleotide sequence ID" value="XM_022527076.1"/>
</dbReference>
<dbReference type="AlphaFoldDB" id="A0A2Y9LGS3"/>
<feature type="region of interest" description="Disordered" evidence="1">
    <location>
        <begin position="780"/>
        <end position="800"/>
    </location>
</feature>
<feature type="compositionally biased region" description="Low complexity" evidence="1">
    <location>
        <begin position="230"/>
        <end position="246"/>
    </location>
</feature>
<proteinExistence type="predicted"/>
<feature type="compositionally biased region" description="Low complexity" evidence="1">
    <location>
        <begin position="300"/>
        <end position="324"/>
    </location>
</feature>
<dbReference type="GO" id="GO:0005643">
    <property type="term" value="C:nuclear pore"/>
    <property type="evidence" value="ECO:0007669"/>
    <property type="project" value="TreeGrafter"/>
</dbReference>
<accession>A0A2Y9LGS3</accession>
<feature type="compositionally biased region" description="Basic residues" evidence="1">
    <location>
        <begin position="43"/>
        <end position="59"/>
    </location>
</feature>
<name>A0A2Y9LGS3_ENHLU</name>
<evidence type="ECO:0000313" key="2">
    <source>
        <dbReference type="Proteomes" id="UP000248482"/>
    </source>
</evidence>
<dbReference type="OrthoDB" id="9629416at2759"/>
<keyword evidence="2" id="KW-1185">Reference proteome</keyword>
<dbReference type="PANTHER" id="PTHR23193">
    <property type="entry name" value="NUCLEAR PORE COMPLEX PROTEIN NUP"/>
    <property type="match status" value="1"/>
</dbReference>
<dbReference type="KEGG" id="elk:111162576"/>
<dbReference type="STRING" id="391180.A0A2Y9LGS3"/>
<dbReference type="InterPro" id="IPR026054">
    <property type="entry name" value="Nucleoporin"/>
</dbReference>
<feature type="region of interest" description="Disordered" evidence="1">
    <location>
        <begin position="720"/>
        <end position="743"/>
    </location>
</feature>
<dbReference type="GO" id="GO:0006405">
    <property type="term" value="P:RNA export from nucleus"/>
    <property type="evidence" value="ECO:0007669"/>
    <property type="project" value="TreeGrafter"/>
</dbReference>
<dbReference type="Pfam" id="PF15229">
    <property type="entry name" value="POM121"/>
    <property type="match status" value="1"/>
</dbReference>
<dbReference type="GeneID" id="111162576"/>
<dbReference type="GO" id="GO:0006606">
    <property type="term" value="P:protein import into nucleus"/>
    <property type="evidence" value="ECO:0007669"/>
    <property type="project" value="TreeGrafter"/>
</dbReference>
<dbReference type="GO" id="GO:0017056">
    <property type="term" value="F:structural constituent of nuclear pore"/>
    <property type="evidence" value="ECO:0007669"/>
    <property type="project" value="TreeGrafter"/>
</dbReference>
<dbReference type="Proteomes" id="UP000248482">
    <property type="component" value="Unplaced"/>
</dbReference>
<evidence type="ECO:0000256" key="1">
    <source>
        <dbReference type="SAM" id="MobiDB-lite"/>
    </source>
</evidence>
<reference evidence="3" key="1">
    <citation type="submission" date="2025-08" db="UniProtKB">
        <authorList>
            <consortium name="RefSeq"/>
        </authorList>
    </citation>
    <scope>IDENTIFICATION</scope>
    <source>
        <tissue evidence="3">Blood</tissue>
    </source>
</reference>
<dbReference type="PANTHER" id="PTHR23193:SF20">
    <property type="entry name" value="POM121-LIKE PROTEIN 2"/>
    <property type="match status" value="1"/>
</dbReference>
<gene>
    <name evidence="3" type="primary">LOC111162576</name>
</gene>
<feature type="compositionally biased region" description="Low complexity" evidence="1">
    <location>
        <begin position="487"/>
        <end position="520"/>
    </location>
</feature>
<evidence type="ECO:0000313" key="3">
    <source>
        <dbReference type="RefSeq" id="XP_022382784.1"/>
    </source>
</evidence>
<feature type="region of interest" description="Disordered" evidence="1">
    <location>
        <begin position="462"/>
        <end position="522"/>
    </location>
</feature>